<gene>
    <name evidence="2" type="ORF">GL284_11210</name>
</gene>
<evidence type="ECO:0008006" key="4">
    <source>
        <dbReference type="Google" id="ProtNLM"/>
    </source>
</evidence>
<evidence type="ECO:0000313" key="2">
    <source>
        <dbReference type="EMBL" id="MTH64834.1"/>
    </source>
</evidence>
<proteinExistence type="predicted"/>
<dbReference type="RefSeq" id="WP_155044718.1">
    <property type="nucleotide sequence ID" value="NZ_WMIH01000009.1"/>
</dbReference>
<organism evidence="2 3">
    <name type="scientific">Paracoccus shanxieyensis</name>
    <dbReference type="NCBI Taxonomy" id="2675752"/>
    <lineage>
        <taxon>Bacteria</taxon>
        <taxon>Pseudomonadati</taxon>
        <taxon>Pseudomonadota</taxon>
        <taxon>Alphaproteobacteria</taxon>
        <taxon>Rhodobacterales</taxon>
        <taxon>Paracoccaceae</taxon>
        <taxon>Paracoccus</taxon>
    </lineage>
</organism>
<sequence length="231" mass="24458">MRPPRLAMFTAALATCSALSACGHVDYNNAPRGEFSGNLFVMWVGEGGASGDGKFLFVPDPGNPLSFTLPGDDGKPLRIQPQMMYTDGGSIPKIGQVFNGFGPWGYARAYMIHDWLYVARHCNLDGMPTGPEAGMAAISFQQSADILASAIRALVTSGRVKENDVAGRTISGAVAGPIARELWDKRGACPQPRVAEMDRLAAEAAIPGSSQRRAARRAGVPVAMVVGQFGF</sequence>
<evidence type="ECO:0000313" key="3">
    <source>
        <dbReference type="Proteomes" id="UP000478740"/>
    </source>
</evidence>
<name>A0A6L6J235_9RHOB</name>
<dbReference type="AlphaFoldDB" id="A0A6L6J235"/>
<feature type="chain" id="PRO_5026744720" description="DUF1353 domain-containing protein" evidence="1">
    <location>
        <begin position="21"/>
        <end position="231"/>
    </location>
</feature>
<keyword evidence="3" id="KW-1185">Reference proteome</keyword>
<feature type="signal peptide" evidence="1">
    <location>
        <begin position="1"/>
        <end position="20"/>
    </location>
</feature>
<dbReference type="PROSITE" id="PS51257">
    <property type="entry name" value="PROKAR_LIPOPROTEIN"/>
    <property type="match status" value="1"/>
</dbReference>
<protein>
    <recommendedName>
        <fullName evidence="4">DUF1353 domain-containing protein</fullName>
    </recommendedName>
</protein>
<accession>A0A6L6J235</accession>
<dbReference type="Proteomes" id="UP000478740">
    <property type="component" value="Unassembled WGS sequence"/>
</dbReference>
<dbReference type="EMBL" id="WMII01000009">
    <property type="protein sequence ID" value="MTH64834.1"/>
    <property type="molecule type" value="Genomic_DNA"/>
</dbReference>
<keyword evidence="1" id="KW-0732">Signal</keyword>
<reference evidence="2 3" key="1">
    <citation type="submission" date="2019-11" db="EMBL/GenBank/DDBJ databases">
        <authorList>
            <person name="Dong K."/>
        </authorList>
    </citation>
    <scope>NUCLEOTIDE SEQUENCE [LARGE SCALE GENOMIC DNA]</scope>
    <source>
        <strain evidence="2 3">DK608</strain>
    </source>
</reference>
<comment type="caution">
    <text evidence="2">The sequence shown here is derived from an EMBL/GenBank/DDBJ whole genome shotgun (WGS) entry which is preliminary data.</text>
</comment>
<evidence type="ECO:0000256" key="1">
    <source>
        <dbReference type="SAM" id="SignalP"/>
    </source>
</evidence>